<dbReference type="EMBL" id="JAGGDJ010000079">
    <property type="protein sequence ID" value="MBO7748842.1"/>
    <property type="molecule type" value="Genomic_DNA"/>
</dbReference>
<comment type="caution">
    <text evidence="4">The sequence shown here is derived from an EMBL/GenBank/DDBJ whole genome shotgun (WGS) entry which is preliminary data.</text>
</comment>
<dbReference type="SUPFAM" id="SSF90002">
    <property type="entry name" value="Hypothetical protein YjiA, C-terminal domain"/>
    <property type="match status" value="1"/>
</dbReference>
<keyword evidence="1" id="KW-0547">Nucleotide-binding</keyword>
<dbReference type="InterPro" id="IPR036627">
    <property type="entry name" value="CobW-likC_sf"/>
</dbReference>
<organism evidence="4 5">
    <name type="scientific">Paenibacillus artemisiicola</name>
    <dbReference type="NCBI Taxonomy" id="1172618"/>
    <lineage>
        <taxon>Bacteria</taxon>
        <taxon>Bacillati</taxon>
        <taxon>Bacillota</taxon>
        <taxon>Bacilli</taxon>
        <taxon>Bacillales</taxon>
        <taxon>Paenibacillaceae</taxon>
        <taxon>Paenibacillus</taxon>
    </lineage>
</organism>
<keyword evidence="2" id="KW-0143">Chaperone</keyword>
<evidence type="ECO:0000313" key="5">
    <source>
        <dbReference type="Proteomes" id="UP000670947"/>
    </source>
</evidence>
<accession>A0ABS3WKL2</accession>
<reference evidence="4 5" key="1">
    <citation type="submission" date="2021-03" db="EMBL/GenBank/DDBJ databases">
        <title>Paenibacillus artemisicola MWE-103 whole genome sequence.</title>
        <authorList>
            <person name="Ham Y.J."/>
        </authorList>
    </citation>
    <scope>NUCLEOTIDE SEQUENCE [LARGE SCALE GENOMIC DNA]</scope>
    <source>
        <strain evidence="4 5">MWE-103</strain>
    </source>
</reference>
<proteinExistence type="predicted"/>
<dbReference type="Proteomes" id="UP000670947">
    <property type="component" value="Unassembled WGS sequence"/>
</dbReference>
<gene>
    <name evidence="4" type="ORF">I8J29_32190</name>
</gene>
<sequence length="104" mass="11313">TAAVASPAGSFARIRTTAIYPGAETAGIGRRGFEAFVGGRGNGCLRAKGYMPYGKDGAMMLFQLAGKRMEWSPSTYDGAPYFVMIGIDLDEAKIRQEWERLARK</sequence>
<feature type="non-terminal residue" evidence="4">
    <location>
        <position position="1"/>
    </location>
</feature>
<evidence type="ECO:0000256" key="1">
    <source>
        <dbReference type="ARBA" id="ARBA00022741"/>
    </source>
</evidence>
<keyword evidence="5" id="KW-1185">Reference proteome</keyword>
<evidence type="ECO:0000259" key="3">
    <source>
        <dbReference type="Pfam" id="PF07683"/>
    </source>
</evidence>
<evidence type="ECO:0000313" key="4">
    <source>
        <dbReference type="EMBL" id="MBO7748842.1"/>
    </source>
</evidence>
<dbReference type="Pfam" id="PF07683">
    <property type="entry name" value="CobW_C"/>
    <property type="match status" value="1"/>
</dbReference>
<dbReference type="InterPro" id="IPR011629">
    <property type="entry name" value="CobW-like_C"/>
</dbReference>
<feature type="domain" description="CobW C-terminal" evidence="3">
    <location>
        <begin position="30"/>
        <end position="100"/>
    </location>
</feature>
<name>A0ABS3WKL2_9BACL</name>
<dbReference type="Gene3D" id="3.30.1220.10">
    <property type="entry name" value="CobW-like, C-terminal domain"/>
    <property type="match status" value="1"/>
</dbReference>
<protein>
    <submittedName>
        <fullName evidence="4">GTP-binding protein</fullName>
    </submittedName>
</protein>
<dbReference type="RefSeq" id="WP_208851364.1">
    <property type="nucleotide sequence ID" value="NZ_JAGGDJ010000079.1"/>
</dbReference>
<evidence type="ECO:0000256" key="2">
    <source>
        <dbReference type="ARBA" id="ARBA00023186"/>
    </source>
</evidence>